<gene>
    <name evidence="2" type="ORF">A3B56_01965</name>
</gene>
<feature type="transmembrane region" description="Helical" evidence="1">
    <location>
        <begin position="20"/>
        <end position="40"/>
    </location>
</feature>
<dbReference type="InterPro" id="IPR043716">
    <property type="entry name" value="DUF5657"/>
</dbReference>
<organism evidence="2 3">
    <name type="scientific">Candidatus Roizmanbacteria bacterium RIFCSPLOWO2_01_FULL_45_11</name>
    <dbReference type="NCBI Taxonomy" id="1802070"/>
    <lineage>
        <taxon>Bacteria</taxon>
        <taxon>Candidatus Roizmaniibacteriota</taxon>
    </lineage>
</organism>
<feature type="transmembrane region" description="Helical" evidence="1">
    <location>
        <begin position="60"/>
        <end position="79"/>
    </location>
</feature>
<keyword evidence="1" id="KW-0472">Membrane</keyword>
<keyword evidence="1" id="KW-1133">Transmembrane helix</keyword>
<dbReference type="Pfam" id="PF18901">
    <property type="entry name" value="DUF5657"/>
    <property type="match status" value="1"/>
</dbReference>
<dbReference type="EMBL" id="MGAU01000019">
    <property type="protein sequence ID" value="OGK55303.1"/>
    <property type="molecule type" value="Genomic_DNA"/>
</dbReference>
<reference evidence="2 3" key="1">
    <citation type="journal article" date="2016" name="Nat. Commun.">
        <title>Thousands of microbial genomes shed light on interconnected biogeochemical processes in an aquifer system.</title>
        <authorList>
            <person name="Anantharaman K."/>
            <person name="Brown C.T."/>
            <person name="Hug L.A."/>
            <person name="Sharon I."/>
            <person name="Castelle C.J."/>
            <person name="Probst A.J."/>
            <person name="Thomas B.C."/>
            <person name="Singh A."/>
            <person name="Wilkins M.J."/>
            <person name="Karaoz U."/>
            <person name="Brodie E.L."/>
            <person name="Williams K.H."/>
            <person name="Hubbard S.S."/>
            <person name="Banfield J.F."/>
        </authorList>
    </citation>
    <scope>NUCLEOTIDE SEQUENCE [LARGE SCALE GENOMIC DNA]</scope>
</reference>
<dbReference type="AlphaFoldDB" id="A0A1F7JI62"/>
<protein>
    <submittedName>
        <fullName evidence="2">Uncharacterized protein</fullName>
    </submittedName>
</protein>
<evidence type="ECO:0000313" key="3">
    <source>
        <dbReference type="Proteomes" id="UP000178486"/>
    </source>
</evidence>
<keyword evidence="1" id="KW-0812">Transmembrane</keyword>
<name>A0A1F7JI62_9BACT</name>
<dbReference type="Proteomes" id="UP000178486">
    <property type="component" value="Unassembled WGS sequence"/>
</dbReference>
<accession>A0A1F7JI62</accession>
<comment type="caution">
    <text evidence="2">The sequence shown here is derived from an EMBL/GenBank/DDBJ whole genome shotgun (WGS) entry which is preliminary data.</text>
</comment>
<proteinExistence type="predicted"/>
<evidence type="ECO:0000256" key="1">
    <source>
        <dbReference type="SAM" id="Phobius"/>
    </source>
</evidence>
<sequence>MQPFLSTITSEDITTSAAIAVKILFLIGFVVYAVFAFILLHQSKIMRSTVETPLGSKLRIIAILHFLLSLVLIVVSLVIL</sequence>
<evidence type="ECO:0000313" key="2">
    <source>
        <dbReference type="EMBL" id="OGK55303.1"/>
    </source>
</evidence>